<dbReference type="GO" id="GO:0005524">
    <property type="term" value="F:ATP binding"/>
    <property type="evidence" value="ECO:0007669"/>
    <property type="project" value="InterPro"/>
</dbReference>
<dbReference type="Gene3D" id="3.40.50.300">
    <property type="entry name" value="P-loop containing nucleotide triphosphate hydrolases"/>
    <property type="match status" value="1"/>
</dbReference>
<reference evidence="3 4" key="1">
    <citation type="journal article" date="2015" name="Genome Announc.">
        <title>Genome Sequence of an Alphabaculovirus Isolated from the Oak Looper, Lambdina fiscellaria, Contains a Putative 2-Kilobase-Pair Transposable Element Encoding a Transposase and a FLYWCH Domain-Containing Protein.</title>
        <authorList>
            <person name="Rohrmann G.F."/>
            <person name="Erlandson M.A."/>
            <person name="Theilmann D.A."/>
        </authorList>
    </citation>
    <scope>NUCLEOTIDE SEQUENCE [LARGE SCALE GENOMIC DNA]</scope>
    <source>
        <strain evidence="3">GR15</strain>
    </source>
</reference>
<dbReference type="GO" id="GO:0016887">
    <property type="term" value="F:ATP hydrolysis activity"/>
    <property type="evidence" value="ECO:0007669"/>
    <property type="project" value="InterPro"/>
</dbReference>
<dbReference type="KEGG" id="vg:24170861"/>
<dbReference type="InterPro" id="IPR027417">
    <property type="entry name" value="P-loop_NTPase"/>
</dbReference>
<dbReference type="OrthoDB" id="3998at10239"/>
<dbReference type="Proteomes" id="UP000201190">
    <property type="component" value="Segment"/>
</dbReference>
<keyword evidence="1" id="KW-1133">Transmembrane helix</keyword>
<evidence type="ECO:0000256" key="1">
    <source>
        <dbReference type="SAM" id="Phobius"/>
    </source>
</evidence>
<evidence type="ECO:0000313" key="4">
    <source>
        <dbReference type="Proteomes" id="UP000201190"/>
    </source>
</evidence>
<organism evidence="3 4">
    <name type="scientific">Lambdina fiscellaria nucleopolyhedrovirus</name>
    <dbReference type="NCBI Taxonomy" id="1642929"/>
    <lineage>
        <taxon>Viruses</taxon>
        <taxon>Viruses incertae sedis</taxon>
        <taxon>Naldaviricetes</taxon>
        <taxon>Lefavirales</taxon>
        <taxon>Baculoviridae</taxon>
        <taxon>Alphabaculovirus</taxon>
        <taxon>Alphabaculovirus lafiscellariae</taxon>
    </lineage>
</organism>
<dbReference type="InterPro" id="IPR003959">
    <property type="entry name" value="ATPase_AAA_core"/>
</dbReference>
<dbReference type="Pfam" id="PF00004">
    <property type="entry name" value="AAA"/>
    <property type="match status" value="1"/>
</dbReference>
<feature type="domain" description="ATPase AAA-type core" evidence="2">
    <location>
        <begin position="158"/>
        <end position="277"/>
    </location>
</feature>
<keyword evidence="4" id="KW-1185">Reference proteome</keyword>
<dbReference type="GeneID" id="24170861"/>
<sequence>MQEYSSITSNRATHTVLLSIKRAQWAMVWLGCVAACVFVALGCYAGVSAHRQINYISRSVGAQLHSETRFAAAIVDALASGRVQDQYLSLLTRYGHLSMRVSTFPHWQHDDFASITNVTTYFECPASAKYKQYLTMLIGKKGQTLTNNGAPVISNIFLFSGNHGLGKSFAGQQLAAALATFRCAVALSTPMDVFDNLNSVSVIADMVDEATQHSCYLVWVFDELDSYISKNLDTLRRKTITQMAEYAGFIADNKRRVLAFTTNNGEMLAHDYWGRDRRAIEKMYNDRDNGVVDAAAKTNRSSSSSTINTDNLLYSHNDDYEKALLFTGLTSKQFLIEGQLSRLRSFIGDKMYTFTKFQYGEALAYIEKYLKEHQVPYDDSVETTIKSLNNGSNSVYDLFTMRELRIYLDDIINKYNVK</sequence>
<evidence type="ECO:0000259" key="2">
    <source>
        <dbReference type="Pfam" id="PF00004"/>
    </source>
</evidence>
<keyword evidence="1" id="KW-0472">Membrane</keyword>
<accession>A0A0E3Z892</accession>
<protein>
    <recommendedName>
        <fullName evidence="2">ATPase AAA-type core domain-containing protein</fullName>
    </recommendedName>
</protein>
<dbReference type="EMBL" id="KP752043">
    <property type="protein sequence ID" value="AKC91658.1"/>
    <property type="molecule type" value="Genomic_DNA"/>
</dbReference>
<dbReference type="RefSeq" id="YP_009133240.1">
    <property type="nucleotide sequence ID" value="NC_026922.1"/>
</dbReference>
<evidence type="ECO:0000313" key="3">
    <source>
        <dbReference type="EMBL" id="AKC91658.1"/>
    </source>
</evidence>
<name>A0A0E3Z892_9ABAC</name>
<proteinExistence type="predicted"/>
<feature type="transmembrane region" description="Helical" evidence="1">
    <location>
        <begin position="26"/>
        <end position="47"/>
    </location>
</feature>
<keyword evidence="1" id="KW-0812">Transmembrane</keyword>
<dbReference type="SUPFAM" id="SSF52540">
    <property type="entry name" value="P-loop containing nucleoside triphosphate hydrolases"/>
    <property type="match status" value="1"/>
</dbReference>